<dbReference type="CDD" id="cd00041">
    <property type="entry name" value="CUB"/>
    <property type="match status" value="1"/>
</dbReference>
<organism evidence="6 7">
    <name type="scientific">Mytilus edulis</name>
    <name type="common">Blue mussel</name>
    <dbReference type="NCBI Taxonomy" id="6550"/>
    <lineage>
        <taxon>Eukaryota</taxon>
        <taxon>Metazoa</taxon>
        <taxon>Spiralia</taxon>
        <taxon>Lophotrochozoa</taxon>
        <taxon>Mollusca</taxon>
        <taxon>Bivalvia</taxon>
        <taxon>Autobranchia</taxon>
        <taxon>Pteriomorphia</taxon>
        <taxon>Mytilida</taxon>
        <taxon>Mytiloidea</taxon>
        <taxon>Mytilidae</taxon>
        <taxon>Mytilinae</taxon>
        <taxon>Mytilus</taxon>
    </lineage>
</organism>
<evidence type="ECO:0000256" key="1">
    <source>
        <dbReference type="ARBA" id="ARBA00022737"/>
    </source>
</evidence>
<dbReference type="InterPro" id="IPR035914">
    <property type="entry name" value="Sperma_CUB_dom_sf"/>
</dbReference>
<accession>A0A8S3VM82</accession>
<reference evidence="6" key="1">
    <citation type="submission" date="2021-03" db="EMBL/GenBank/DDBJ databases">
        <authorList>
            <person name="Bekaert M."/>
        </authorList>
    </citation>
    <scope>NUCLEOTIDE SEQUENCE</scope>
</reference>
<evidence type="ECO:0000256" key="3">
    <source>
        <dbReference type="PROSITE-ProRule" id="PRU00059"/>
    </source>
</evidence>
<evidence type="ECO:0000259" key="5">
    <source>
        <dbReference type="PROSITE" id="PS01180"/>
    </source>
</evidence>
<name>A0A8S3VM82_MYTED</name>
<dbReference type="Gene3D" id="2.60.120.290">
    <property type="entry name" value="Spermadhesin, CUB domain"/>
    <property type="match status" value="1"/>
</dbReference>
<dbReference type="AlphaFoldDB" id="A0A8S3VM82"/>
<dbReference type="Pfam" id="PF00431">
    <property type="entry name" value="CUB"/>
    <property type="match status" value="1"/>
</dbReference>
<dbReference type="SUPFAM" id="SSF49854">
    <property type="entry name" value="Spermadhesin, CUB domain"/>
    <property type="match status" value="1"/>
</dbReference>
<keyword evidence="2 3" id="KW-1015">Disulfide bond</keyword>
<evidence type="ECO:0000256" key="4">
    <source>
        <dbReference type="SAM" id="SignalP"/>
    </source>
</evidence>
<dbReference type="FunFam" id="2.60.120.290:FF:000005">
    <property type="entry name" value="Procollagen C-endopeptidase enhancer 1"/>
    <property type="match status" value="1"/>
</dbReference>
<keyword evidence="4" id="KW-0732">Signal</keyword>
<keyword evidence="7" id="KW-1185">Reference proteome</keyword>
<protein>
    <submittedName>
        <fullName evidence="6">CUBN</fullName>
    </submittedName>
</protein>
<comment type="caution">
    <text evidence="3">Lacks conserved residue(s) required for the propagation of feature annotation.</text>
</comment>
<dbReference type="InterPro" id="IPR000859">
    <property type="entry name" value="CUB_dom"/>
</dbReference>
<dbReference type="OrthoDB" id="6107272at2759"/>
<proteinExistence type="predicted"/>
<keyword evidence="1" id="KW-0677">Repeat</keyword>
<dbReference type="SMART" id="SM00042">
    <property type="entry name" value="CUB"/>
    <property type="match status" value="1"/>
</dbReference>
<evidence type="ECO:0000256" key="2">
    <source>
        <dbReference type="ARBA" id="ARBA00023157"/>
    </source>
</evidence>
<feature type="domain" description="CUB" evidence="5">
    <location>
        <begin position="106"/>
        <end position="216"/>
    </location>
</feature>
<evidence type="ECO:0000313" key="6">
    <source>
        <dbReference type="EMBL" id="CAG2257873.1"/>
    </source>
</evidence>
<dbReference type="EMBL" id="CAJPWZ010003333">
    <property type="protein sequence ID" value="CAG2257873.1"/>
    <property type="molecule type" value="Genomic_DNA"/>
</dbReference>
<dbReference type="PROSITE" id="PS01180">
    <property type="entry name" value="CUB"/>
    <property type="match status" value="1"/>
</dbReference>
<dbReference type="Proteomes" id="UP000683360">
    <property type="component" value="Unassembled WGS sequence"/>
</dbReference>
<evidence type="ECO:0000313" key="7">
    <source>
        <dbReference type="Proteomes" id="UP000683360"/>
    </source>
</evidence>
<sequence>MKFVFVLAIFIVCAAAVTILKVKNTRQCKAEGGICKQTCAVDEEDTGRCCRHSYRCCQPTPCDDTLQYKLCTDINGLTKPVCVNEADTGIGPFCNNNRCCACNSTCGGTFNGPDGSFASNRYPSNYCNNHDYCIYNITVKKGSRVMLNFTSFHIEDNSDSVGVYDGEISRDTYLASLTGGPKEGIEFTSTSNTMIIRFYSDSSIVYSGFNVSYQTLQ</sequence>
<dbReference type="PANTHER" id="PTHR24251">
    <property type="entry name" value="OVOCHYMASE-RELATED"/>
    <property type="match status" value="1"/>
</dbReference>
<comment type="caution">
    <text evidence="6">The sequence shown here is derived from an EMBL/GenBank/DDBJ whole genome shotgun (WGS) entry which is preliminary data.</text>
</comment>
<feature type="disulfide bond" evidence="3">
    <location>
        <begin position="106"/>
        <end position="133"/>
    </location>
</feature>
<feature type="signal peptide" evidence="4">
    <location>
        <begin position="1"/>
        <end position="16"/>
    </location>
</feature>
<gene>
    <name evidence="6" type="ORF">MEDL_69142</name>
</gene>
<feature type="chain" id="PRO_5035942688" evidence="4">
    <location>
        <begin position="17"/>
        <end position="217"/>
    </location>
</feature>